<dbReference type="Gene3D" id="2.40.110.10">
    <property type="entry name" value="Butyryl-CoA Dehydrogenase, subunit A, domain 2"/>
    <property type="match status" value="1"/>
</dbReference>
<keyword evidence="5" id="KW-0809">Transit peptide</keyword>
<comment type="caution">
    <text evidence="15">The sequence shown here is derived from an EMBL/GenBank/DDBJ whole genome shotgun (WGS) entry which is preliminary data.</text>
</comment>
<comment type="cofactor">
    <cofactor evidence="1 11">
        <name>FAD</name>
        <dbReference type="ChEBI" id="CHEBI:57692"/>
    </cofactor>
</comment>
<dbReference type="Proteomes" id="UP000539111">
    <property type="component" value="Unassembled WGS sequence"/>
</dbReference>
<dbReference type="InterPro" id="IPR006089">
    <property type="entry name" value="Acyl-CoA_DH_CS"/>
</dbReference>
<comment type="pathway">
    <text evidence="7">Amino-acid metabolism; lysine degradation.</text>
</comment>
<dbReference type="GO" id="GO:0004361">
    <property type="term" value="F:glutaryl-CoA dehydrogenase activity"/>
    <property type="evidence" value="ECO:0007669"/>
    <property type="project" value="UniProtKB-EC"/>
</dbReference>
<dbReference type="GO" id="GO:0000062">
    <property type="term" value="F:fatty-acyl-CoA binding"/>
    <property type="evidence" value="ECO:0007669"/>
    <property type="project" value="TreeGrafter"/>
</dbReference>
<dbReference type="RefSeq" id="WP_179427965.1">
    <property type="nucleotide sequence ID" value="NZ_JACBZP010000001.1"/>
</dbReference>
<dbReference type="InterPro" id="IPR052033">
    <property type="entry name" value="Glutaryl-CoA_DH_mitochondrial"/>
</dbReference>
<dbReference type="InterPro" id="IPR009100">
    <property type="entry name" value="AcylCoA_DH/oxidase_NM_dom_sf"/>
</dbReference>
<protein>
    <recommendedName>
        <fullName evidence="9">glutaryl-CoA dehydrogenase (ETF)</fullName>
        <ecNumber evidence="9">1.3.8.6</ecNumber>
    </recommendedName>
</protein>
<gene>
    <name evidence="15" type="ORF">BJY26_002070</name>
</gene>
<evidence type="ECO:0000313" key="16">
    <source>
        <dbReference type="Proteomes" id="UP000539111"/>
    </source>
</evidence>
<evidence type="ECO:0000259" key="13">
    <source>
        <dbReference type="Pfam" id="PF02770"/>
    </source>
</evidence>
<dbReference type="AlphaFoldDB" id="A0A7Z0D2N7"/>
<dbReference type="SUPFAM" id="SSF47203">
    <property type="entry name" value="Acyl-CoA dehydrogenase C-terminal domain-like"/>
    <property type="match status" value="1"/>
</dbReference>
<dbReference type="GO" id="GO:0033539">
    <property type="term" value="P:fatty acid beta-oxidation using acyl-CoA dehydrogenase"/>
    <property type="evidence" value="ECO:0007669"/>
    <property type="project" value="TreeGrafter"/>
</dbReference>
<evidence type="ECO:0000256" key="4">
    <source>
        <dbReference type="ARBA" id="ARBA00022827"/>
    </source>
</evidence>
<dbReference type="InterPro" id="IPR046373">
    <property type="entry name" value="Acyl-CoA_Oxase/DH_mid-dom_sf"/>
</dbReference>
<keyword evidence="6 11" id="KW-0560">Oxidoreductase</keyword>
<feature type="domain" description="Acyl-CoA oxidase/dehydrogenase middle" evidence="13">
    <location>
        <begin position="134"/>
        <end position="235"/>
    </location>
</feature>
<dbReference type="Gene3D" id="1.20.140.10">
    <property type="entry name" value="Butyryl-CoA Dehydrogenase, subunit A, domain 3"/>
    <property type="match status" value="1"/>
</dbReference>
<keyword evidence="16" id="KW-1185">Reference proteome</keyword>
<dbReference type="GO" id="GO:0050660">
    <property type="term" value="F:flavin adenine dinucleotide binding"/>
    <property type="evidence" value="ECO:0007669"/>
    <property type="project" value="InterPro"/>
</dbReference>
<accession>A0A7Z0D2N7</accession>
<feature type="domain" description="Acyl-CoA dehydrogenase/oxidase N-terminal" evidence="14">
    <location>
        <begin position="25"/>
        <end position="130"/>
    </location>
</feature>
<evidence type="ECO:0000256" key="11">
    <source>
        <dbReference type="RuleBase" id="RU362125"/>
    </source>
</evidence>
<dbReference type="InterPro" id="IPR036250">
    <property type="entry name" value="AcylCo_DH-like_C"/>
</dbReference>
<dbReference type="InterPro" id="IPR009075">
    <property type="entry name" value="AcylCo_DH/oxidase_C"/>
</dbReference>
<evidence type="ECO:0000256" key="2">
    <source>
        <dbReference type="ARBA" id="ARBA00009347"/>
    </source>
</evidence>
<dbReference type="PANTHER" id="PTHR42807">
    <property type="entry name" value="GLUTARYL-COA DEHYDROGENASE, MITOCHONDRIAL"/>
    <property type="match status" value="1"/>
</dbReference>
<dbReference type="GO" id="GO:0046949">
    <property type="term" value="P:fatty-acyl-CoA biosynthetic process"/>
    <property type="evidence" value="ECO:0007669"/>
    <property type="project" value="TreeGrafter"/>
</dbReference>
<dbReference type="Pfam" id="PF02771">
    <property type="entry name" value="Acyl-CoA_dh_N"/>
    <property type="match status" value="1"/>
</dbReference>
<evidence type="ECO:0000256" key="6">
    <source>
        <dbReference type="ARBA" id="ARBA00023002"/>
    </source>
</evidence>
<dbReference type="Pfam" id="PF00441">
    <property type="entry name" value="Acyl-CoA_dh_1"/>
    <property type="match status" value="1"/>
</dbReference>
<comment type="similarity">
    <text evidence="2 11">Belongs to the acyl-CoA dehydrogenase family.</text>
</comment>
<evidence type="ECO:0000259" key="12">
    <source>
        <dbReference type="Pfam" id="PF00441"/>
    </source>
</evidence>
<evidence type="ECO:0000256" key="5">
    <source>
        <dbReference type="ARBA" id="ARBA00022946"/>
    </source>
</evidence>
<dbReference type="InterPro" id="IPR006091">
    <property type="entry name" value="Acyl-CoA_Oxase/DH_mid-dom"/>
</dbReference>
<comment type="pathway">
    <text evidence="8">Amino-acid metabolism; tryptophan metabolism.</text>
</comment>
<evidence type="ECO:0000256" key="10">
    <source>
        <dbReference type="ARBA" id="ARBA00049493"/>
    </source>
</evidence>
<evidence type="ECO:0000256" key="9">
    <source>
        <dbReference type="ARBA" id="ARBA00039033"/>
    </source>
</evidence>
<dbReference type="EMBL" id="JACBZP010000001">
    <property type="protein sequence ID" value="NYI67764.1"/>
    <property type="molecule type" value="Genomic_DNA"/>
</dbReference>
<evidence type="ECO:0000256" key="7">
    <source>
        <dbReference type="ARBA" id="ARBA00037899"/>
    </source>
</evidence>
<evidence type="ECO:0000256" key="1">
    <source>
        <dbReference type="ARBA" id="ARBA00001974"/>
    </source>
</evidence>
<organism evidence="15 16">
    <name type="scientific">Spelaeicoccus albus</name>
    <dbReference type="NCBI Taxonomy" id="1280376"/>
    <lineage>
        <taxon>Bacteria</taxon>
        <taxon>Bacillati</taxon>
        <taxon>Actinomycetota</taxon>
        <taxon>Actinomycetes</taxon>
        <taxon>Micrococcales</taxon>
        <taxon>Brevibacteriaceae</taxon>
        <taxon>Spelaeicoccus</taxon>
    </lineage>
</organism>
<dbReference type="InterPro" id="IPR013786">
    <property type="entry name" value="AcylCoA_DH/ox_N"/>
</dbReference>
<comment type="catalytic activity">
    <reaction evidence="10">
        <text>glutaryl-CoA + oxidized [electron-transfer flavoprotein] + 2 H(+) = (2E)-butenoyl-CoA + reduced [electron-transfer flavoprotein] + CO2</text>
        <dbReference type="Rhea" id="RHEA:13389"/>
        <dbReference type="Rhea" id="RHEA-COMP:10685"/>
        <dbReference type="Rhea" id="RHEA-COMP:10686"/>
        <dbReference type="ChEBI" id="CHEBI:15378"/>
        <dbReference type="ChEBI" id="CHEBI:16526"/>
        <dbReference type="ChEBI" id="CHEBI:57332"/>
        <dbReference type="ChEBI" id="CHEBI:57378"/>
        <dbReference type="ChEBI" id="CHEBI:57692"/>
        <dbReference type="ChEBI" id="CHEBI:58307"/>
        <dbReference type="EC" id="1.3.8.6"/>
    </reaction>
</comment>
<reference evidence="15 16" key="1">
    <citation type="submission" date="2020-07" db="EMBL/GenBank/DDBJ databases">
        <title>Sequencing the genomes of 1000 actinobacteria strains.</title>
        <authorList>
            <person name="Klenk H.-P."/>
        </authorList>
    </citation>
    <scope>NUCLEOTIDE SEQUENCE [LARGE SCALE GENOMIC DNA]</scope>
    <source>
        <strain evidence="15 16">DSM 26341</strain>
    </source>
</reference>
<evidence type="ECO:0000256" key="8">
    <source>
        <dbReference type="ARBA" id="ARBA00037927"/>
    </source>
</evidence>
<keyword evidence="3 11" id="KW-0285">Flavoprotein</keyword>
<dbReference type="Gene3D" id="1.10.540.10">
    <property type="entry name" value="Acyl-CoA dehydrogenase/oxidase, N-terminal domain"/>
    <property type="match status" value="1"/>
</dbReference>
<dbReference type="Pfam" id="PF02770">
    <property type="entry name" value="Acyl-CoA_dh_M"/>
    <property type="match status" value="1"/>
</dbReference>
<dbReference type="EC" id="1.3.8.6" evidence="9"/>
<proteinExistence type="inferred from homology"/>
<name>A0A7Z0D2N7_9MICO</name>
<feature type="domain" description="Acyl-CoA dehydrogenase/oxidase C-terminal" evidence="12">
    <location>
        <begin position="247"/>
        <end position="394"/>
    </location>
</feature>
<evidence type="ECO:0000259" key="14">
    <source>
        <dbReference type="Pfam" id="PF02771"/>
    </source>
</evidence>
<evidence type="ECO:0000313" key="15">
    <source>
        <dbReference type="EMBL" id="NYI67764.1"/>
    </source>
</evidence>
<dbReference type="FunFam" id="2.40.110.10:FF:000002">
    <property type="entry name" value="Acyl-CoA dehydrogenase fadE12"/>
    <property type="match status" value="1"/>
</dbReference>
<dbReference type="SUPFAM" id="SSF56645">
    <property type="entry name" value="Acyl-CoA dehydrogenase NM domain-like"/>
    <property type="match status" value="1"/>
</dbReference>
<evidence type="ECO:0000256" key="3">
    <source>
        <dbReference type="ARBA" id="ARBA00022630"/>
    </source>
</evidence>
<dbReference type="InterPro" id="IPR037069">
    <property type="entry name" value="AcylCoA_DH/ox_N_sf"/>
</dbReference>
<dbReference type="PANTHER" id="PTHR42807:SF1">
    <property type="entry name" value="GLUTARYL-COA DEHYDROGENASE, MITOCHONDRIAL"/>
    <property type="match status" value="1"/>
</dbReference>
<keyword evidence="4 11" id="KW-0274">FAD</keyword>
<dbReference type="PROSITE" id="PS00072">
    <property type="entry name" value="ACYL_COA_DH_1"/>
    <property type="match status" value="1"/>
</dbReference>
<sequence>MTKTQTPDELLGIDSVFDGEDLDSAKVVRQWLGEHVREQIGSYFQEGTLPVRELSKGLGDLGLLGMHLEGYGCAGTSATMYGLACRELEAVDSGLRSMVSVQGSLAMFAIHRFGSEDQKQEWLPKLAAGDAIGCFGLTEHDAGSDPAGMRTKAKRDGSGDDADWVLDGVKMWITNAPVSDVVIVWAKTDEPDKNGNPTIRGFVVPTDTPGVSVAEIHDKISLRASITGEVTLDGVRLPASAMLPEARGLRGPLTCLSEARFGIVFGVTGAARDALTTAIDYAGTREQFNRPIAGFQLTQAKLANATSQYSAITLMAAHLGKLKDAGTITPDQVSLGKMTNVDTAMNIARDLRAVLGGAGITADYSPIRHAVNLETVLTYEGTHEVHQLSVGRALTGINAFA</sequence>